<feature type="active site" description="Tele-AMP-histidine intermediate" evidence="1">
    <location>
        <position position="98"/>
    </location>
</feature>
<dbReference type="InterPro" id="IPR019808">
    <property type="entry name" value="Histidine_triad_CS"/>
</dbReference>
<dbReference type="InterPro" id="IPR036265">
    <property type="entry name" value="HIT-like_sf"/>
</dbReference>
<dbReference type="PROSITE" id="PS51084">
    <property type="entry name" value="HIT_2"/>
    <property type="match status" value="1"/>
</dbReference>
<feature type="domain" description="HIT" evidence="4">
    <location>
        <begin position="5"/>
        <end position="112"/>
    </location>
</feature>
<dbReference type="RefSeq" id="WP_136013153.1">
    <property type="nucleotide sequence ID" value="NZ_SRYE01000005.1"/>
</dbReference>
<evidence type="ECO:0000313" key="6">
    <source>
        <dbReference type="Proteomes" id="UP000310263"/>
    </source>
</evidence>
<proteinExistence type="predicted"/>
<accession>A0A4S2F2V6</accession>
<dbReference type="AlphaFoldDB" id="A0A4S2F2V6"/>
<evidence type="ECO:0000256" key="3">
    <source>
        <dbReference type="PROSITE-ProRule" id="PRU00464"/>
    </source>
</evidence>
<dbReference type="OrthoDB" id="9784774at2"/>
<dbReference type="EMBL" id="SRYE01000005">
    <property type="protein sequence ID" value="TGY61431.1"/>
    <property type="molecule type" value="Genomic_DNA"/>
</dbReference>
<dbReference type="PANTHER" id="PTHR23089">
    <property type="entry name" value="HISTIDINE TRIAD HIT PROTEIN"/>
    <property type="match status" value="1"/>
</dbReference>
<dbReference type="SUPFAM" id="SSF54197">
    <property type="entry name" value="HIT-like"/>
    <property type="match status" value="1"/>
</dbReference>
<protein>
    <submittedName>
        <fullName evidence="5">Histidine triad nucleotide-binding protein</fullName>
    </submittedName>
</protein>
<keyword evidence="6" id="KW-1185">Reference proteome</keyword>
<name>A0A4S2F2V6_9ACTN</name>
<evidence type="ECO:0000259" key="4">
    <source>
        <dbReference type="PROSITE" id="PS51084"/>
    </source>
</evidence>
<dbReference type="InterPro" id="IPR011146">
    <property type="entry name" value="HIT-like"/>
</dbReference>
<dbReference type="Proteomes" id="UP000310263">
    <property type="component" value="Unassembled WGS sequence"/>
</dbReference>
<sequence>MEDCIFCKIANGEIDADVVYEDELVTAFRDLSPQAPVHVLVVPKKHYDSLIDNIPAETLEAMVSAVAKVAESEGIAKSGFRCITNTGKDAGQTVHHVHIHVLGGKDLGEGLLA</sequence>
<dbReference type="PRINTS" id="PR00332">
    <property type="entry name" value="HISTRIAD"/>
</dbReference>
<dbReference type="GO" id="GO:0003824">
    <property type="term" value="F:catalytic activity"/>
    <property type="evidence" value="ECO:0007669"/>
    <property type="project" value="InterPro"/>
</dbReference>
<dbReference type="Pfam" id="PF01230">
    <property type="entry name" value="HIT"/>
    <property type="match status" value="1"/>
</dbReference>
<dbReference type="PROSITE" id="PS00892">
    <property type="entry name" value="HIT_1"/>
    <property type="match status" value="1"/>
</dbReference>
<evidence type="ECO:0000313" key="5">
    <source>
        <dbReference type="EMBL" id="TGY61431.1"/>
    </source>
</evidence>
<reference evidence="5 6" key="1">
    <citation type="submission" date="2019-04" db="EMBL/GenBank/DDBJ databases">
        <title>Microbes associate with the intestines of laboratory mice.</title>
        <authorList>
            <person name="Navarre W."/>
            <person name="Wong E."/>
            <person name="Huang K."/>
            <person name="Tropini C."/>
            <person name="Ng K."/>
            <person name="Yu B."/>
        </authorList>
    </citation>
    <scope>NUCLEOTIDE SEQUENCE [LARGE SCALE GENOMIC DNA]</scope>
    <source>
        <strain evidence="5 6">NM07_P-09</strain>
    </source>
</reference>
<dbReference type="InterPro" id="IPR001310">
    <property type="entry name" value="Histidine_triad_HIT"/>
</dbReference>
<feature type="short sequence motif" description="Histidine triad motif" evidence="2 3">
    <location>
        <begin position="96"/>
        <end position="100"/>
    </location>
</feature>
<evidence type="ECO:0000256" key="2">
    <source>
        <dbReference type="PIRSR" id="PIRSR601310-3"/>
    </source>
</evidence>
<dbReference type="CDD" id="cd01276">
    <property type="entry name" value="PKCI_related"/>
    <property type="match status" value="1"/>
</dbReference>
<comment type="caution">
    <text evidence="5">The sequence shown here is derived from an EMBL/GenBank/DDBJ whole genome shotgun (WGS) entry which is preliminary data.</text>
</comment>
<evidence type="ECO:0000256" key="1">
    <source>
        <dbReference type="PIRSR" id="PIRSR601310-1"/>
    </source>
</evidence>
<organism evidence="5 6">
    <name type="scientific">Muricaecibacterium torontonense</name>
    <dbReference type="NCBI Taxonomy" id="3032871"/>
    <lineage>
        <taxon>Bacteria</taxon>
        <taxon>Bacillati</taxon>
        <taxon>Actinomycetota</taxon>
        <taxon>Coriobacteriia</taxon>
        <taxon>Coriobacteriales</taxon>
        <taxon>Atopobiaceae</taxon>
        <taxon>Muricaecibacterium</taxon>
    </lineage>
</organism>
<gene>
    <name evidence="5" type="ORF">E5334_08480</name>
</gene>
<dbReference type="Gene3D" id="3.30.428.10">
    <property type="entry name" value="HIT-like"/>
    <property type="match status" value="1"/>
</dbReference>